<protein>
    <recommendedName>
        <fullName evidence="2">Band 7 domain-containing protein</fullName>
    </recommendedName>
</protein>
<evidence type="ECO:0000313" key="4">
    <source>
        <dbReference type="Proteomes" id="UP000032402"/>
    </source>
</evidence>
<evidence type="ECO:0000313" key="3">
    <source>
        <dbReference type="EMBL" id="AJP61375.1"/>
    </source>
</evidence>
<keyword evidence="1" id="KW-0472">Membrane</keyword>
<dbReference type="GeneID" id="26644385"/>
<reference evidence="3 4" key="1">
    <citation type="journal article" date="2015" name="Appl. Environ. Microbiol.">
        <title>Targeting Enterococcus faecalis Biofilms with Phage Therapy.</title>
        <authorList>
            <person name="Khalifa L."/>
            <person name="Brosh Y."/>
            <person name="Gelman D."/>
            <person name="Coppenhagen-Glazer S."/>
            <person name="Beyth S."/>
            <person name="Poradosu-Cohen R."/>
            <person name="Que Y.A."/>
            <person name="Beyth N."/>
            <person name="Hazan R."/>
        </authorList>
    </citation>
    <scope>NUCLEOTIDE SEQUENCE [LARGE SCALE GENOMIC DNA]</scope>
</reference>
<dbReference type="PANTHER" id="PTHR42911:SF2">
    <property type="entry name" value="PROHIBITIN FAMILY PROTEIN"/>
    <property type="match status" value="1"/>
</dbReference>
<dbReference type="SUPFAM" id="SSF117892">
    <property type="entry name" value="Band 7/SPFH domain"/>
    <property type="match status" value="1"/>
</dbReference>
<dbReference type="RefSeq" id="YP_009218269.1">
    <property type="nucleotide sequence ID" value="NC_029009.1"/>
</dbReference>
<dbReference type="KEGG" id="vg:26644385"/>
<feature type="domain" description="Band 7" evidence="2">
    <location>
        <begin position="33"/>
        <end position="218"/>
    </location>
</feature>
<dbReference type="InterPro" id="IPR036013">
    <property type="entry name" value="Band_7/SPFH_dom_sf"/>
</dbReference>
<organism evidence="3 4">
    <name type="scientific">Enterococcus phage EFDG1</name>
    <dbReference type="NCBI Taxonomy" id="1597976"/>
    <lineage>
        <taxon>Viruses</taxon>
        <taxon>Duplodnaviria</taxon>
        <taxon>Heunggongvirae</taxon>
        <taxon>Uroviricota</taxon>
        <taxon>Caudoviricetes</taxon>
        <taxon>Herelleviridae</taxon>
        <taxon>Brockvirinae</taxon>
        <taxon>Schiekvirus</taxon>
        <taxon>Schiekvirus EFDG1</taxon>
    </lineage>
</organism>
<name>A0A0C5JZD1_9CAUD</name>
<evidence type="ECO:0000256" key="1">
    <source>
        <dbReference type="SAM" id="Phobius"/>
    </source>
</evidence>
<evidence type="ECO:0000259" key="2">
    <source>
        <dbReference type="Pfam" id="PF01145"/>
    </source>
</evidence>
<dbReference type="Pfam" id="PF01145">
    <property type="entry name" value="Band_7"/>
    <property type="match status" value="1"/>
</dbReference>
<dbReference type="PANTHER" id="PTHR42911">
    <property type="entry name" value="MODULATOR OF FTSH PROTEASE HFLC"/>
    <property type="match status" value="1"/>
</dbReference>
<feature type="transmembrane region" description="Helical" evidence="1">
    <location>
        <begin position="9"/>
        <end position="31"/>
    </location>
</feature>
<keyword evidence="1" id="KW-1133">Transmembrane helix</keyword>
<keyword evidence="1" id="KW-0812">Transmembrane</keyword>
<keyword evidence="4" id="KW-1185">Reference proteome</keyword>
<dbReference type="InterPro" id="IPR001107">
    <property type="entry name" value="Band_7"/>
</dbReference>
<dbReference type="Gene3D" id="3.30.479.30">
    <property type="entry name" value="Band 7 domain"/>
    <property type="match status" value="1"/>
</dbReference>
<dbReference type="OrthoDB" id="17954at10239"/>
<dbReference type="Proteomes" id="UP000032402">
    <property type="component" value="Segment"/>
</dbReference>
<sequence length="289" mass="31606">MTEKTFKRLVVAGVVAVILLIGGTIGAFRFFERIDNGYVGVRFSPNGGVKSEALQPGVKWVGIDKVTQYPIRLQTIQAKDVAVSTSDGKKTVVNIKYDYKVDPKQATKMYKEFGNVTSEDIEKGWLKSRLQKTAREVYSKYSLLDVLSGKSSEVEGEVLARFSDSVEGKGFLVENVTVGVPDVDPETQKSIDAIIRSGQEAKKAELDAKTQKTQAETEATKVTLKAQAEAQAIRDKANAQAEANKKIAESVTDELVRYEEAQARKENGWVTTIVGDKSSVMVDGSDDGK</sequence>
<proteinExistence type="predicted"/>
<accession>A0A0C5JZD1</accession>
<dbReference type="EMBL" id="KP339049">
    <property type="protein sequence ID" value="AJP61375.1"/>
    <property type="molecule type" value="Genomic_DNA"/>
</dbReference>